<comment type="caution">
    <text evidence="3">The sequence shown here is derived from an EMBL/GenBank/DDBJ whole genome shotgun (WGS) entry which is preliminary data.</text>
</comment>
<evidence type="ECO:0000256" key="2">
    <source>
        <dbReference type="ARBA" id="ARBA00023002"/>
    </source>
</evidence>
<sequence length="122" mass="12418">MARRRDAADARAVAALAAQIAPIQRLIITLTGNGGAGPFRELPIDGLRQAFEEKYWPTVTALQAGLAHLSKDASVTLVGAVTARAAMPGTAGIGSLNAAVEGLVQPLAAELAPIRINAVSPG</sequence>
<evidence type="ECO:0000313" key="3">
    <source>
        <dbReference type="EMBL" id="MFA3843802.1"/>
    </source>
</evidence>
<dbReference type="InterPro" id="IPR002347">
    <property type="entry name" value="SDR_fam"/>
</dbReference>
<dbReference type="InterPro" id="IPR051122">
    <property type="entry name" value="SDR_DHRS6-like"/>
</dbReference>
<keyword evidence="2" id="KW-0560">Oxidoreductase</keyword>
<dbReference type="Pfam" id="PF13561">
    <property type="entry name" value="adh_short_C2"/>
    <property type="match status" value="1"/>
</dbReference>
<proteinExistence type="inferred from homology"/>
<gene>
    <name evidence="3" type="ORF">ACEG43_48355</name>
</gene>
<dbReference type="RefSeq" id="WP_372567587.1">
    <property type="nucleotide sequence ID" value="NZ_JBGOSP010000078.1"/>
</dbReference>
<dbReference type="Proteomes" id="UP001571476">
    <property type="component" value="Unassembled WGS sequence"/>
</dbReference>
<accession>A0ABV4SZD1</accession>
<evidence type="ECO:0000256" key="1">
    <source>
        <dbReference type="ARBA" id="ARBA00006484"/>
    </source>
</evidence>
<organism evidence="3 4">
    <name type="scientific">Streptomyces aureus</name>
    <dbReference type="NCBI Taxonomy" id="193461"/>
    <lineage>
        <taxon>Bacteria</taxon>
        <taxon>Bacillati</taxon>
        <taxon>Actinomycetota</taxon>
        <taxon>Actinomycetes</taxon>
        <taxon>Kitasatosporales</taxon>
        <taxon>Streptomycetaceae</taxon>
        <taxon>Streptomyces</taxon>
    </lineage>
</organism>
<dbReference type="EMBL" id="JBGOSP010000078">
    <property type="protein sequence ID" value="MFA3843802.1"/>
    <property type="molecule type" value="Genomic_DNA"/>
</dbReference>
<keyword evidence="4" id="KW-1185">Reference proteome</keyword>
<evidence type="ECO:0000313" key="4">
    <source>
        <dbReference type="Proteomes" id="UP001571476"/>
    </source>
</evidence>
<dbReference type="InterPro" id="IPR036291">
    <property type="entry name" value="NAD(P)-bd_dom_sf"/>
</dbReference>
<name>A0ABV4SZD1_9ACTN</name>
<dbReference type="PANTHER" id="PTHR43477:SF1">
    <property type="entry name" value="DIHYDROANTICAPSIN 7-DEHYDROGENASE"/>
    <property type="match status" value="1"/>
</dbReference>
<protein>
    <submittedName>
        <fullName evidence="3">SDR family oxidoreductase</fullName>
    </submittedName>
</protein>
<reference evidence="3 4" key="1">
    <citation type="submission" date="2024-08" db="EMBL/GenBank/DDBJ databases">
        <title>Genome sequence of Streptomyces aureus CACIA-1.46HGO.</title>
        <authorList>
            <person name="Evangelista-Martinez Z."/>
        </authorList>
    </citation>
    <scope>NUCLEOTIDE SEQUENCE [LARGE SCALE GENOMIC DNA]</scope>
    <source>
        <strain evidence="3 4">CACIA-1.46HGO</strain>
    </source>
</reference>
<comment type="similarity">
    <text evidence="1">Belongs to the short-chain dehydrogenases/reductases (SDR) family.</text>
</comment>
<dbReference type="PANTHER" id="PTHR43477">
    <property type="entry name" value="DIHYDROANTICAPSIN 7-DEHYDROGENASE"/>
    <property type="match status" value="1"/>
</dbReference>
<dbReference type="Gene3D" id="3.40.50.720">
    <property type="entry name" value="NAD(P)-binding Rossmann-like Domain"/>
    <property type="match status" value="1"/>
</dbReference>
<dbReference type="SUPFAM" id="SSF51735">
    <property type="entry name" value="NAD(P)-binding Rossmann-fold domains"/>
    <property type="match status" value="1"/>
</dbReference>